<evidence type="ECO:0000313" key="1">
    <source>
        <dbReference type="EMBL" id="CAF4995598.1"/>
    </source>
</evidence>
<name>A0A822AFT8_9BILA</name>
<protein>
    <submittedName>
        <fullName evidence="1">Uncharacterized protein</fullName>
    </submittedName>
</protein>
<evidence type="ECO:0000313" key="2">
    <source>
        <dbReference type="Proteomes" id="UP000663848"/>
    </source>
</evidence>
<dbReference type="EMBL" id="CAJOBR010031554">
    <property type="protein sequence ID" value="CAF4995598.1"/>
    <property type="molecule type" value="Genomic_DNA"/>
</dbReference>
<accession>A0A822AFT8</accession>
<organism evidence="1 2">
    <name type="scientific">Rotaria socialis</name>
    <dbReference type="NCBI Taxonomy" id="392032"/>
    <lineage>
        <taxon>Eukaryota</taxon>
        <taxon>Metazoa</taxon>
        <taxon>Spiralia</taxon>
        <taxon>Gnathifera</taxon>
        <taxon>Rotifera</taxon>
        <taxon>Eurotatoria</taxon>
        <taxon>Bdelloidea</taxon>
        <taxon>Philodinida</taxon>
        <taxon>Philodinidae</taxon>
        <taxon>Rotaria</taxon>
    </lineage>
</organism>
<gene>
    <name evidence="1" type="ORF">QYT958_LOCUS37578</name>
</gene>
<sequence>NNNHILFENTTLMNSNLKATTTEIEQEILQLRRERAHILDLLSLNWSRSNIWVELTEAKLNYIIGETGN</sequence>
<reference evidence="1" key="1">
    <citation type="submission" date="2021-02" db="EMBL/GenBank/DDBJ databases">
        <authorList>
            <person name="Nowell W R."/>
        </authorList>
    </citation>
    <scope>NUCLEOTIDE SEQUENCE</scope>
</reference>
<dbReference type="Proteomes" id="UP000663848">
    <property type="component" value="Unassembled WGS sequence"/>
</dbReference>
<comment type="caution">
    <text evidence="1">The sequence shown here is derived from an EMBL/GenBank/DDBJ whole genome shotgun (WGS) entry which is preliminary data.</text>
</comment>
<dbReference type="AlphaFoldDB" id="A0A822AFT8"/>
<proteinExistence type="predicted"/>
<feature type="non-terminal residue" evidence="1">
    <location>
        <position position="1"/>
    </location>
</feature>